<evidence type="ECO:0000313" key="1">
    <source>
        <dbReference type="EMBL" id="MFD2732095.1"/>
    </source>
</evidence>
<dbReference type="RefSeq" id="WP_379041425.1">
    <property type="nucleotide sequence ID" value="NZ_JBHSKW010000014.1"/>
</dbReference>
<comment type="caution">
    <text evidence="1">The sequence shown here is derived from an EMBL/GenBank/DDBJ whole genome shotgun (WGS) entry which is preliminary data.</text>
</comment>
<proteinExistence type="predicted"/>
<reference evidence="2" key="1">
    <citation type="journal article" date="2019" name="Int. J. Syst. Evol. Microbiol.">
        <title>The Global Catalogue of Microorganisms (GCM) 10K type strain sequencing project: providing services to taxonomists for standard genome sequencing and annotation.</title>
        <authorList>
            <consortium name="The Broad Institute Genomics Platform"/>
            <consortium name="The Broad Institute Genome Sequencing Center for Infectious Disease"/>
            <person name="Wu L."/>
            <person name="Ma J."/>
        </authorList>
    </citation>
    <scope>NUCLEOTIDE SEQUENCE [LARGE SCALE GENOMIC DNA]</scope>
    <source>
        <strain evidence="2">KCTC 42456</strain>
    </source>
</reference>
<dbReference type="Proteomes" id="UP001597546">
    <property type="component" value="Unassembled WGS sequence"/>
</dbReference>
<organism evidence="1 2">
    <name type="scientific">Pedobacter alpinus</name>
    <dbReference type="NCBI Taxonomy" id="1590643"/>
    <lineage>
        <taxon>Bacteria</taxon>
        <taxon>Pseudomonadati</taxon>
        <taxon>Bacteroidota</taxon>
        <taxon>Sphingobacteriia</taxon>
        <taxon>Sphingobacteriales</taxon>
        <taxon>Sphingobacteriaceae</taxon>
        <taxon>Pedobacter</taxon>
    </lineage>
</organism>
<sequence>MTGFKLAVSKIGLKLNASVGKTGGGFCSEDATVYKVSAVDMKEAKGQMWIPMFNHPLPNQGNVLFNTANVNTEGKTHNVFRKFDENGTILKEKALTFDYQCLVYGKEIEITPGKYDYVFLTRTIDYKKSPLKVAPANQYEYIRLDGDTYETKEQLIFTAPNSQWLVSQVVEKDGAVYLFGEAGKGNNIHADFTVPKASDYPNVQIAKIEAGKLVYAKCITPKDIQSALVNINGESVKADLCFKVADLQMAVVNGKFIYSGQIYINGLRENALINAIFDEKGNLDKYIVKEAEYSKGYFTFSKDKNTMFWIIQDVTEYNKWDKKFGTVTPKDSKQIITAPSVVTYDLGAKTAKYESLKNDTWGLKFSDTFY</sequence>
<evidence type="ECO:0000313" key="2">
    <source>
        <dbReference type="Proteomes" id="UP001597546"/>
    </source>
</evidence>
<name>A0ABW5TUA7_9SPHI</name>
<protein>
    <submittedName>
        <fullName evidence="1">Uncharacterized protein</fullName>
    </submittedName>
</protein>
<accession>A0ABW5TUA7</accession>
<gene>
    <name evidence="1" type="ORF">ACFSSE_10315</name>
</gene>
<keyword evidence="2" id="KW-1185">Reference proteome</keyword>
<dbReference type="EMBL" id="JBHULV010000029">
    <property type="protein sequence ID" value="MFD2732095.1"/>
    <property type="molecule type" value="Genomic_DNA"/>
</dbReference>